<dbReference type="Pfam" id="PF00078">
    <property type="entry name" value="RVT_1"/>
    <property type="match status" value="1"/>
</dbReference>
<dbReference type="AlphaFoldDB" id="A0A438DVK4"/>
<sequence length="365" mass="41905">MLATSVGGGRRVSPVEWGVVECTDGTHRRVYLRHSFMVASSLGIHGQIRESEGKLTLSPLRVCPVEGRVGYKVVGDSFLLEEGRDERVEKEGEDEEVWRYSCLARFYQCLGMPSEGCESEILKLLNRMRERRDRSERVNGKKRKGQRPLRFDRELKKLEWLVNYGGLEGDRGVYGPIVKVEREDFLSELGAIRGLWNESWCVAGDFNMIRFPSERSRGGRMSSTMRMLAKVLANKMKGVLAKIFSVGEWKPYWFFPELKGFKARRPFSPYLFVVVMEAFSCLLKRAVVGGYLTPWLVWGRRGEGAQISHLLFADDMLIFCEAKEEQLTYLCWLLMWFKAMSGLRANLEKSELIQVGRVENVEEVG</sequence>
<evidence type="ECO:0000313" key="3">
    <source>
        <dbReference type="Proteomes" id="UP000288805"/>
    </source>
</evidence>
<organism evidence="2 3">
    <name type="scientific">Vitis vinifera</name>
    <name type="common">Grape</name>
    <dbReference type="NCBI Taxonomy" id="29760"/>
    <lineage>
        <taxon>Eukaryota</taxon>
        <taxon>Viridiplantae</taxon>
        <taxon>Streptophyta</taxon>
        <taxon>Embryophyta</taxon>
        <taxon>Tracheophyta</taxon>
        <taxon>Spermatophyta</taxon>
        <taxon>Magnoliopsida</taxon>
        <taxon>eudicotyledons</taxon>
        <taxon>Gunneridae</taxon>
        <taxon>Pentapetalae</taxon>
        <taxon>rosids</taxon>
        <taxon>Vitales</taxon>
        <taxon>Vitaceae</taxon>
        <taxon>Viteae</taxon>
        <taxon>Vitis</taxon>
    </lineage>
</organism>
<evidence type="ECO:0000259" key="1">
    <source>
        <dbReference type="Pfam" id="PF00078"/>
    </source>
</evidence>
<name>A0A438DVK4_VITVI</name>
<evidence type="ECO:0000313" key="2">
    <source>
        <dbReference type="EMBL" id="RVW39511.1"/>
    </source>
</evidence>
<dbReference type="SUPFAM" id="SSF56219">
    <property type="entry name" value="DNase I-like"/>
    <property type="match status" value="1"/>
</dbReference>
<reference evidence="2 3" key="1">
    <citation type="journal article" date="2018" name="PLoS Genet.">
        <title>Population sequencing reveals clonal diversity and ancestral inbreeding in the grapevine cultivar Chardonnay.</title>
        <authorList>
            <person name="Roach M.J."/>
            <person name="Johnson D.L."/>
            <person name="Bohlmann J."/>
            <person name="van Vuuren H.J."/>
            <person name="Jones S.J."/>
            <person name="Pretorius I.S."/>
            <person name="Schmidt S.A."/>
            <person name="Borneman A.R."/>
        </authorList>
    </citation>
    <scope>NUCLEOTIDE SEQUENCE [LARGE SCALE GENOMIC DNA]</scope>
    <source>
        <strain evidence="3">cv. Chardonnay</strain>
        <tissue evidence="2">Leaf</tissue>
    </source>
</reference>
<comment type="caution">
    <text evidence="2">The sequence shown here is derived from an EMBL/GenBank/DDBJ whole genome shotgun (WGS) entry which is preliminary data.</text>
</comment>
<dbReference type="Proteomes" id="UP000288805">
    <property type="component" value="Unassembled WGS sequence"/>
</dbReference>
<dbReference type="InterPro" id="IPR036691">
    <property type="entry name" value="Endo/exonu/phosph_ase_sf"/>
</dbReference>
<feature type="domain" description="Reverse transcriptase" evidence="1">
    <location>
        <begin position="264"/>
        <end position="353"/>
    </location>
</feature>
<accession>A0A438DVK4</accession>
<gene>
    <name evidence="2" type="ORF">CK203_085969</name>
</gene>
<protein>
    <recommendedName>
        <fullName evidence="1">Reverse transcriptase domain-containing protein</fullName>
    </recommendedName>
</protein>
<proteinExistence type="predicted"/>
<dbReference type="InterPro" id="IPR000477">
    <property type="entry name" value="RT_dom"/>
</dbReference>
<dbReference type="EMBL" id="QGNW01001481">
    <property type="protein sequence ID" value="RVW39511.1"/>
    <property type="molecule type" value="Genomic_DNA"/>
</dbReference>